<feature type="transmembrane region" description="Helical" evidence="6">
    <location>
        <begin position="192"/>
        <end position="213"/>
    </location>
</feature>
<evidence type="ECO:0000313" key="7">
    <source>
        <dbReference type="EMBL" id="GGM43167.1"/>
    </source>
</evidence>
<protein>
    <submittedName>
        <fullName evidence="7">ABC transporter permease</fullName>
    </submittedName>
</protein>
<evidence type="ECO:0000256" key="5">
    <source>
        <dbReference type="ARBA" id="ARBA00023136"/>
    </source>
</evidence>
<feature type="transmembrane region" description="Helical" evidence="6">
    <location>
        <begin position="12"/>
        <end position="32"/>
    </location>
</feature>
<sequence>MAVIVLNHGWLWLVVVGVVFVATAAAVGRLVGLFPGRPVVWAAARAVVQLAVVSTIVAAVLASLPLSAAFLLVMVAVATLTSARRAKVGWAGAWLALAIVGGALPALALLLVTGVVPLAGVAVVPMGGILVGGAMTATTLAVRRALDALVQRYGEFEAALALGFPERDAAREIVRRPAVDALLPALDQTRTVGLVTLPGAFVGMLLAGAPAWQAGAVQLIVLLALLAVESVAIAVVTELVAHGFVRRASQVGEVRLT</sequence>
<evidence type="ECO:0000256" key="4">
    <source>
        <dbReference type="ARBA" id="ARBA00022989"/>
    </source>
</evidence>
<keyword evidence="3 6" id="KW-0812">Transmembrane</keyword>
<feature type="transmembrane region" description="Helical" evidence="6">
    <location>
        <begin position="219"/>
        <end position="241"/>
    </location>
</feature>
<reference evidence="7" key="2">
    <citation type="submission" date="2020-09" db="EMBL/GenBank/DDBJ databases">
        <authorList>
            <person name="Sun Q."/>
            <person name="Zhou Y."/>
        </authorList>
    </citation>
    <scope>NUCLEOTIDE SEQUENCE</scope>
    <source>
        <strain evidence="7">CGMCC 4.5737</strain>
    </source>
</reference>
<evidence type="ECO:0000256" key="2">
    <source>
        <dbReference type="ARBA" id="ARBA00005268"/>
    </source>
</evidence>
<name>A0A8J3CB60_9PSEU</name>
<comment type="subcellular location">
    <subcellularLocation>
        <location evidence="1">Membrane</location>
        <topology evidence="1">Multi-pass membrane protein</topology>
    </subcellularLocation>
</comment>
<dbReference type="InterPro" id="IPR005226">
    <property type="entry name" value="UPF0014_fam"/>
</dbReference>
<keyword evidence="8" id="KW-1185">Reference proteome</keyword>
<organism evidence="7 8">
    <name type="scientific">Longimycelium tulufanense</name>
    <dbReference type="NCBI Taxonomy" id="907463"/>
    <lineage>
        <taxon>Bacteria</taxon>
        <taxon>Bacillati</taxon>
        <taxon>Actinomycetota</taxon>
        <taxon>Actinomycetes</taxon>
        <taxon>Pseudonocardiales</taxon>
        <taxon>Pseudonocardiaceae</taxon>
        <taxon>Longimycelium</taxon>
    </lineage>
</organism>
<gene>
    <name evidence="7" type="ORF">GCM10012275_12670</name>
</gene>
<accession>A0A8J3CB60</accession>
<evidence type="ECO:0000256" key="1">
    <source>
        <dbReference type="ARBA" id="ARBA00004141"/>
    </source>
</evidence>
<dbReference type="PANTHER" id="PTHR30028">
    <property type="entry name" value="UPF0014 INNER MEMBRANE PROTEIN YBBM-RELATED"/>
    <property type="match status" value="1"/>
</dbReference>
<comment type="similarity">
    <text evidence="2">Belongs to the UPF0014 family.</text>
</comment>
<keyword evidence="4 6" id="KW-1133">Transmembrane helix</keyword>
<dbReference type="AlphaFoldDB" id="A0A8J3CB60"/>
<evidence type="ECO:0000313" key="8">
    <source>
        <dbReference type="Proteomes" id="UP000637578"/>
    </source>
</evidence>
<proteinExistence type="inferred from homology"/>
<dbReference type="Proteomes" id="UP000637578">
    <property type="component" value="Unassembled WGS sequence"/>
</dbReference>
<feature type="transmembrane region" description="Helical" evidence="6">
    <location>
        <begin position="118"/>
        <end position="142"/>
    </location>
</feature>
<dbReference type="Pfam" id="PF03649">
    <property type="entry name" value="UPF0014"/>
    <property type="match status" value="1"/>
</dbReference>
<keyword evidence="5 6" id="KW-0472">Membrane</keyword>
<dbReference type="EMBL" id="BMMK01000004">
    <property type="protein sequence ID" value="GGM43167.1"/>
    <property type="molecule type" value="Genomic_DNA"/>
</dbReference>
<reference evidence="7" key="1">
    <citation type="journal article" date="2014" name="Int. J. Syst. Evol. Microbiol.">
        <title>Complete genome sequence of Corynebacterium casei LMG S-19264T (=DSM 44701T), isolated from a smear-ripened cheese.</title>
        <authorList>
            <consortium name="US DOE Joint Genome Institute (JGI-PGF)"/>
            <person name="Walter F."/>
            <person name="Albersmeier A."/>
            <person name="Kalinowski J."/>
            <person name="Ruckert C."/>
        </authorList>
    </citation>
    <scope>NUCLEOTIDE SEQUENCE</scope>
    <source>
        <strain evidence="7">CGMCC 4.5737</strain>
    </source>
</reference>
<dbReference type="GO" id="GO:0005886">
    <property type="term" value="C:plasma membrane"/>
    <property type="evidence" value="ECO:0007669"/>
    <property type="project" value="TreeGrafter"/>
</dbReference>
<evidence type="ECO:0000256" key="6">
    <source>
        <dbReference type="SAM" id="Phobius"/>
    </source>
</evidence>
<evidence type="ECO:0000256" key="3">
    <source>
        <dbReference type="ARBA" id="ARBA00022692"/>
    </source>
</evidence>
<comment type="caution">
    <text evidence="7">The sequence shown here is derived from an EMBL/GenBank/DDBJ whole genome shotgun (WGS) entry which is preliminary data.</text>
</comment>
<feature type="transmembrane region" description="Helical" evidence="6">
    <location>
        <begin position="90"/>
        <end position="112"/>
    </location>
</feature>
<dbReference type="PANTHER" id="PTHR30028:SF0">
    <property type="entry name" value="PROTEIN ALUMINUM SENSITIVE 3"/>
    <property type="match status" value="1"/>
</dbReference>